<keyword evidence="3" id="KW-1185">Reference proteome</keyword>
<dbReference type="OrthoDB" id="9793039at2"/>
<dbReference type="EMBL" id="CP014782">
    <property type="protein sequence ID" value="AQS35678.1"/>
    <property type="molecule type" value="Genomic_DNA"/>
</dbReference>
<dbReference type="Pfam" id="PF00903">
    <property type="entry name" value="Glyoxalase"/>
    <property type="match status" value="1"/>
</dbReference>
<sequence>MGSPFKTPGTLSWHELTSNNCKDSMGFYGEIFGWTFKKMNMPQGPYYIIENQGISIGGIAPNPCSKMPSHWTGYITVADVDEVAIKAKTLGGDLLYGPEDIPNIGRFCWIQDPAGAIIAAITYKNRDE</sequence>
<dbReference type="InterPro" id="IPR037523">
    <property type="entry name" value="VOC_core"/>
</dbReference>
<evidence type="ECO:0000313" key="3">
    <source>
        <dbReference type="Proteomes" id="UP000189545"/>
    </source>
</evidence>
<feature type="domain" description="VOC" evidence="1">
    <location>
        <begin position="10"/>
        <end position="123"/>
    </location>
</feature>
<dbReference type="GO" id="GO:0016829">
    <property type="term" value="F:lyase activity"/>
    <property type="evidence" value="ECO:0007669"/>
    <property type="project" value="UniProtKB-KW"/>
</dbReference>
<evidence type="ECO:0000259" key="1">
    <source>
        <dbReference type="PROSITE" id="PS51819"/>
    </source>
</evidence>
<proteinExistence type="predicted"/>
<dbReference type="SUPFAM" id="SSF54593">
    <property type="entry name" value="Glyoxalase/Bleomycin resistance protein/Dihydroxybiphenyl dioxygenase"/>
    <property type="match status" value="1"/>
</dbReference>
<dbReference type="InterPro" id="IPR029068">
    <property type="entry name" value="Glyas_Bleomycin-R_OHBP_Dase"/>
</dbReference>
<dbReference type="RefSeq" id="WP_077751000.1">
    <property type="nucleotide sequence ID" value="NZ_CP014782.1"/>
</dbReference>
<dbReference type="Gene3D" id="3.10.180.10">
    <property type="entry name" value="2,3-Dihydroxybiphenyl 1,2-Dioxygenase, domain 1"/>
    <property type="match status" value="1"/>
</dbReference>
<dbReference type="CDD" id="cd07247">
    <property type="entry name" value="SgaA_N_like"/>
    <property type="match status" value="1"/>
</dbReference>
<dbReference type="STRING" id="225848.Sps_00474"/>
<accession>A0A1S6HJJ8</accession>
<evidence type="ECO:0000313" key="2">
    <source>
        <dbReference type="EMBL" id="AQS35678.1"/>
    </source>
</evidence>
<dbReference type="InterPro" id="IPR052164">
    <property type="entry name" value="Anthracycline_SecMetBiosynth"/>
</dbReference>
<dbReference type="AlphaFoldDB" id="A0A1S6HJJ8"/>
<dbReference type="InterPro" id="IPR004360">
    <property type="entry name" value="Glyas_Fos-R_dOase_dom"/>
</dbReference>
<protein>
    <submittedName>
        <fullName evidence="2">Lactoylglutathione lyase family protein</fullName>
    </submittedName>
</protein>
<dbReference type="PROSITE" id="PS51819">
    <property type="entry name" value="VOC"/>
    <property type="match status" value="1"/>
</dbReference>
<dbReference type="Proteomes" id="UP000189545">
    <property type="component" value="Chromosome"/>
</dbReference>
<keyword evidence="2" id="KW-0456">Lyase</keyword>
<dbReference type="PANTHER" id="PTHR33993:SF14">
    <property type="entry name" value="GB|AAF24581.1"/>
    <property type="match status" value="1"/>
</dbReference>
<dbReference type="PANTHER" id="PTHR33993">
    <property type="entry name" value="GLYOXALASE-RELATED"/>
    <property type="match status" value="1"/>
</dbReference>
<reference evidence="2 3" key="1">
    <citation type="submission" date="2016-03" db="EMBL/GenBank/DDBJ databases">
        <title>Complete genome sequence of Shewanella psychrophila WP2, a deep sea bacterium isolated from west Pacific sediment.</title>
        <authorList>
            <person name="Xu G."/>
            <person name="Jian H."/>
        </authorList>
    </citation>
    <scope>NUCLEOTIDE SEQUENCE [LARGE SCALE GENOMIC DNA]</scope>
    <source>
        <strain evidence="2 3">WP2</strain>
    </source>
</reference>
<name>A0A1S6HJJ8_9GAMM</name>
<organism evidence="2 3">
    <name type="scientific">Shewanella psychrophila</name>
    <dbReference type="NCBI Taxonomy" id="225848"/>
    <lineage>
        <taxon>Bacteria</taxon>
        <taxon>Pseudomonadati</taxon>
        <taxon>Pseudomonadota</taxon>
        <taxon>Gammaproteobacteria</taxon>
        <taxon>Alteromonadales</taxon>
        <taxon>Shewanellaceae</taxon>
        <taxon>Shewanella</taxon>
    </lineage>
</organism>
<gene>
    <name evidence="2" type="ORF">Sps_00474</name>
</gene>
<dbReference type="KEGG" id="spsw:Sps_00474"/>